<keyword evidence="4" id="KW-1185">Reference proteome</keyword>
<dbReference type="PANTHER" id="PTHR38599">
    <property type="entry name" value="CUPIN DOMAIN PROTEIN (AFU_ORTHOLOGUE AFUA_3G13620)"/>
    <property type="match status" value="1"/>
</dbReference>
<evidence type="ECO:0000313" key="3">
    <source>
        <dbReference type="EMBL" id="MDG3005926.1"/>
    </source>
</evidence>
<gene>
    <name evidence="3" type="ORF">PZE19_19265</name>
</gene>
<protein>
    <submittedName>
        <fullName evidence="3">Cupin domain-containing protein</fullName>
    </submittedName>
</protein>
<dbReference type="InterPro" id="IPR014710">
    <property type="entry name" value="RmlC-like_jellyroll"/>
</dbReference>
<organism evidence="3 4">
    <name type="scientific">Paludisphaera mucosa</name>
    <dbReference type="NCBI Taxonomy" id="3030827"/>
    <lineage>
        <taxon>Bacteria</taxon>
        <taxon>Pseudomonadati</taxon>
        <taxon>Planctomycetota</taxon>
        <taxon>Planctomycetia</taxon>
        <taxon>Isosphaerales</taxon>
        <taxon>Isosphaeraceae</taxon>
        <taxon>Paludisphaera</taxon>
    </lineage>
</organism>
<reference evidence="3 4" key="1">
    <citation type="submission" date="2023-03" db="EMBL/GenBank/DDBJ databases">
        <title>Paludisphaera mucosa sp. nov. a novel planctomycete from northern fen.</title>
        <authorList>
            <person name="Ivanova A."/>
        </authorList>
    </citation>
    <scope>NUCLEOTIDE SEQUENCE [LARGE SCALE GENOMIC DNA]</scope>
    <source>
        <strain evidence="3 4">Pla2</strain>
    </source>
</reference>
<sequence>MNRKSLALAVCAAVGAGGMVLARHDERGRTEVTRLSRRDIVEKLDGKDATATVEEVSIGPGERVPPHRHTGPVFGYVLDGEYEHAINAEPVKTYKAGDTFYEPSGCLHRVTRNPSAKARTRLLAVILHPRDAEKVTVPGEAAKKG</sequence>
<dbReference type="CDD" id="cd02234">
    <property type="entry name" value="cupin_BLR7677-like"/>
    <property type="match status" value="1"/>
</dbReference>
<feature type="region of interest" description="Disordered" evidence="1">
    <location>
        <begin position="51"/>
        <end position="70"/>
    </location>
</feature>
<comment type="caution">
    <text evidence="3">The sequence shown here is derived from an EMBL/GenBank/DDBJ whole genome shotgun (WGS) entry which is preliminary data.</text>
</comment>
<name>A0ABT6FEC4_9BACT</name>
<dbReference type="InterPro" id="IPR011051">
    <property type="entry name" value="RmlC_Cupin_sf"/>
</dbReference>
<dbReference type="Pfam" id="PF07883">
    <property type="entry name" value="Cupin_2"/>
    <property type="match status" value="1"/>
</dbReference>
<dbReference type="RefSeq" id="WP_277862242.1">
    <property type="nucleotide sequence ID" value="NZ_JARRAG010000002.1"/>
</dbReference>
<evidence type="ECO:0000259" key="2">
    <source>
        <dbReference type="Pfam" id="PF07883"/>
    </source>
</evidence>
<dbReference type="SUPFAM" id="SSF51182">
    <property type="entry name" value="RmlC-like cupins"/>
    <property type="match status" value="1"/>
</dbReference>
<dbReference type="Gene3D" id="2.60.120.10">
    <property type="entry name" value="Jelly Rolls"/>
    <property type="match status" value="1"/>
</dbReference>
<proteinExistence type="predicted"/>
<accession>A0ABT6FEC4</accession>
<evidence type="ECO:0000313" key="4">
    <source>
        <dbReference type="Proteomes" id="UP001216907"/>
    </source>
</evidence>
<dbReference type="PANTHER" id="PTHR38599:SF1">
    <property type="entry name" value="CUPIN DOMAIN PROTEIN (AFU_ORTHOLOGUE AFUA_3G13620)"/>
    <property type="match status" value="1"/>
</dbReference>
<dbReference type="Proteomes" id="UP001216907">
    <property type="component" value="Unassembled WGS sequence"/>
</dbReference>
<dbReference type="EMBL" id="JARRAG010000002">
    <property type="protein sequence ID" value="MDG3005926.1"/>
    <property type="molecule type" value="Genomic_DNA"/>
</dbReference>
<feature type="domain" description="Cupin type-2" evidence="2">
    <location>
        <begin position="56"/>
        <end position="125"/>
    </location>
</feature>
<evidence type="ECO:0000256" key="1">
    <source>
        <dbReference type="SAM" id="MobiDB-lite"/>
    </source>
</evidence>
<dbReference type="InterPro" id="IPR013096">
    <property type="entry name" value="Cupin_2"/>
</dbReference>